<keyword evidence="9 10" id="KW-0472">Membrane</keyword>
<protein>
    <recommendedName>
        <fullName evidence="13">Protein transport protein Sec61 subunit beta</fullName>
    </recommendedName>
</protein>
<evidence type="ECO:0000256" key="10">
    <source>
        <dbReference type="SAM" id="Phobius"/>
    </source>
</evidence>
<evidence type="ECO:0000256" key="9">
    <source>
        <dbReference type="ARBA" id="ARBA00023136"/>
    </source>
</evidence>
<dbReference type="Pfam" id="PF03911">
    <property type="entry name" value="Sec61_beta"/>
    <property type="match status" value="1"/>
</dbReference>
<evidence type="ECO:0000313" key="11">
    <source>
        <dbReference type="EMBL" id="PWN27466.1"/>
    </source>
</evidence>
<evidence type="ECO:0008006" key="13">
    <source>
        <dbReference type="Google" id="ProtNLM"/>
    </source>
</evidence>
<dbReference type="AlphaFoldDB" id="A0A316UQ94"/>
<dbReference type="RefSeq" id="XP_025362078.1">
    <property type="nucleotide sequence ID" value="XM_025503761.1"/>
</dbReference>
<feature type="transmembrane region" description="Helical" evidence="10">
    <location>
        <begin position="97"/>
        <end position="116"/>
    </location>
</feature>
<comment type="subcellular location">
    <subcellularLocation>
        <location evidence="1">Endoplasmic reticulum membrane</location>
        <topology evidence="1">Single-pass membrane protein</topology>
    </subcellularLocation>
</comment>
<organism evidence="11 12">
    <name type="scientific">Jaminaea rosea</name>
    <dbReference type="NCBI Taxonomy" id="1569628"/>
    <lineage>
        <taxon>Eukaryota</taxon>
        <taxon>Fungi</taxon>
        <taxon>Dikarya</taxon>
        <taxon>Basidiomycota</taxon>
        <taxon>Ustilaginomycotina</taxon>
        <taxon>Exobasidiomycetes</taxon>
        <taxon>Microstromatales</taxon>
        <taxon>Microstromatales incertae sedis</taxon>
        <taxon>Jaminaea</taxon>
    </lineage>
</organism>
<dbReference type="EMBL" id="KZ819668">
    <property type="protein sequence ID" value="PWN27466.1"/>
    <property type="molecule type" value="Genomic_DNA"/>
</dbReference>
<comment type="similarity">
    <text evidence="2">Belongs to the SEC61-beta family.</text>
</comment>
<evidence type="ECO:0000256" key="4">
    <source>
        <dbReference type="ARBA" id="ARBA00022692"/>
    </source>
</evidence>
<evidence type="ECO:0000256" key="5">
    <source>
        <dbReference type="ARBA" id="ARBA00022824"/>
    </source>
</evidence>
<evidence type="ECO:0000256" key="3">
    <source>
        <dbReference type="ARBA" id="ARBA00022448"/>
    </source>
</evidence>
<keyword evidence="7 10" id="KW-1133">Transmembrane helix</keyword>
<evidence type="ECO:0000256" key="6">
    <source>
        <dbReference type="ARBA" id="ARBA00022927"/>
    </source>
</evidence>
<dbReference type="GO" id="GO:0005784">
    <property type="term" value="C:Sec61 translocon complex"/>
    <property type="evidence" value="ECO:0007669"/>
    <property type="project" value="InterPro"/>
</dbReference>
<evidence type="ECO:0000256" key="8">
    <source>
        <dbReference type="ARBA" id="ARBA00023010"/>
    </source>
</evidence>
<keyword evidence="12" id="KW-1185">Reference proteome</keyword>
<dbReference type="GeneID" id="37025584"/>
<keyword evidence="3" id="KW-0813">Transport</keyword>
<evidence type="ECO:0000256" key="7">
    <source>
        <dbReference type="ARBA" id="ARBA00022989"/>
    </source>
</evidence>
<evidence type="ECO:0000256" key="2">
    <source>
        <dbReference type="ARBA" id="ARBA00006103"/>
    </source>
</evidence>
<dbReference type="PANTHER" id="PTHR13509">
    <property type="entry name" value="SEC61 SUBUNIT BETA"/>
    <property type="match status" value="1"/>
</dbReference>
<evidence type="ECO:0000313" key="12">
    <source>
        <dbReference type="Proteomes" id="UP000245884"/>
    </source>
</evidence>
<keyword evidence="5" id="KW-0256">Endoplasmic reticulum</keyword>
<name>A0A316UQ94_9BASI</name>
<dbReference type="STRING" id="1569628.A0A316UQ94"/>
<dbReference type="InterPro" id="IPR030671">
    <property type="entry name" value="Sec61-beta/Sbh"/>
</dbReference>
<gene>
    <name evidence="11" type="ORF">BDZ90DRAFT_179940</name>
</gene>
<dbReference type="Proteomes" id="UP000245884">
    <property type="component" value="Unassembled WGS sequence"/>
</dbReference>
<dbReference type="GO" id="GO:0006886">
    <property type="term" value="P:intracellular protein transport"/>
    <property type="evidence" value="ECO:0007669"/>
    <property type="project" value="InterPro"/>
</dbReference>
<dbReference type="OrthoDB" id="5401193at2759"/>
<accession>A0A316UQ94</accession>
<sequence>MRVDAVRPSVVNVALLPTTPSPTSLSIFAMSDGTVPPGVASGAVANRNVGGVRRAQTSNNAVESRPNSTRAAGAGGSSNTMLRIYTDDNKGLSVDPVIVLVLAVSFVFSVVCLHVIGKVARIFFK</sequence>
<keyword evidence="6" id="KW-0653">Protein transport</keyword>
<keyword evidence="8" id="KW-0811">Translocation</keyword>
<evidence type="ECO:0000256" key="1">
    <source>
        <dbReference type="ARBA" id="ARBA00004389"/>
    </source>
</evidence>
<proteinExistence type="inferred from homology"/>
<reference evidence="11 12" key="1">
    <citation type="journal article" date="2018" name="Mol. Biol. Evol.">
        <title>Broad Genomic Sampling Reveals a Smut Pathogenic Ancestry of the Fungal Clade Ustilaginomycotina.</title>
        <authorList>
            <person name="Kijpornyongpan T."/>
            <person name="Mondo S.J."/>
            <person name="Barry K."/>
            <person name="Sandor L."/>
            <person name="Lee J."/>
            <person name="Lipzen A."/>
            <person name="Pangilinan J."/>
            <person name="LaButti K."/>
            <person name="Hainaut M."/>
            <person name="Henrissat B."/>
            <person name="Grigoriev I.V."/>
            <person name="Spatafora J.W."/>
            <person name="Aime M.C."/>
        </authorList>
    </citation>
    <scope>NUCLEOTIDE SEQUENCE [LARGE SCALE GENOMIC DNA]</scope>
    <source>
        <strain evidence="11 12">MCA 5214</strain>
    </source>
</reference>
<keyword evidence="4 10" id="KW-0812">Transmembrane</keyword>
<dbReference type="InterPro" id="IPR016482">
    <property type="entry name" value="SecG/Sec61-beta/Sbh"/>
</dbReference>